<dbReference type="EMBL" id="WHWC01000002">
    <property type="protein sequence ID" value="KAG8388892.1"/>
    <property type="molecule type" value="Genomic_DNA"/>
</dbReference>
<evidence type="ECO:0000313" key="5">
    <source>
        <dbReference type="Proteomes" id="UP000826271"/>
    </source>
</evidence>
<name>A0AAV6Y9L3_9LAMI</name>
<proteinExistence type="predicted"/>
<sequence>MKPGDITVIPEDIKDLARWAVRQYNKEHRTSLTFEKVDSWTQQEVPHGIQYDITLEVDNGGVTFKYKATVSKELVHFNRIPTNA</sequence>
<accession>A0AAV6Y9L3</accession>
<evidence type="ECO:0000259" key="3">
    <source>
        <dbReference type="Pfam" id="PF16845"/>
    </source>
</evidence>
<dbReference type="GO" id="GO:0004869">
    <property type="term" value="F:cysteine-type endopeptidase inhibitor activity"/>
    <property type="evidence" value="ECO:0007669"/>
    <property type="project" value="UniProtKB-KW"/>
</dbReference>
<dbReference type="InterPro" id="IPR000010">
    <property type="entry name" value="Cystatin_dom"/>
</dbReference>
<reference evidence="4" key="1">
    <citation type="submission" date="2019-10" db="EMBL/GenBank/DDBJ databases">
        <authorList>
            <person name="Zhang R."/>
            <person name="Pan Y."/>
            <person name="Wang J."/>
            <person name="Ma R."/>
            <person name="Yu S."/>
        </authorList>
    </citation>
    <scope>NUCLEOTIDE SEQUENCE</scope>
    <source>
        <strain evidence="4">LA-IB0</strain>
        <tissue evidence="4">Leaf</tissue>
    </source>
</reference>
<feature type="domain" description="Cystatin" evidence="3">
    <location>
        <begin position="11"/>
        <end position="73"/>
    </location>
</feature>
<dbReference type="Proteomes" id="UP000826271">
    <property type="component" value="Unassembled WGS sequence"/>
</dbReference>
<keyword evidence="5" id="KW-1185">Reference proteome</keyword>
<evidence type="ECO:0000313" key="4">
    <source>
        <dbReference type="EMBL" id="KAG8388892.1"/>
    </source>
</evidence>
<keyword evidence="2" id="KW-0789">Thiol protease inhibitor</keyword>
<evidence type="ECO:0000256" key="2">
    <source>
        <dbReference type="ARBA" id="ARBA00022704"/>
    </source>
</evidence>
<dbReference type="AlphaFoldDB" id="A0AAV6Y9L3"/>
<evidence type="ECO:0000256" key="1">
    <source>
        <dbReference type="ARBA" id="ARBA00022690"/>
    </source>
</evidence>
<dbReference type="Pfam" id="PF16845">
    <property type="entry name" value="SQAPI"/>
    <property type="match status" value="1"/>
</dbReference>
<dbReference type="InterPro" id="IPR046350">
    <property type="entry name" value="Cystatin_sf"/>
</dbReference>
<dbReference type="SUPFAM" id="SSF54403">
    <property type="entry name" value="Cystatin/monellin"/>
    <property type="match status" value="1"/>
</dbReference>
<gene>
    <name evidence="4" type="ORF">BUALT_Bualt02G0172600</name>
</gene>
<dbReference type="Gene3D" id="3.10.450.10">
    <property type="match status" value="1"/>
</dbReference>
<organism evidence="4 5">
    <name type="scientific">Buddleja alternifolia</name>
    <dbReference type="NCBI Taxonomy" id="168488"/>
    <lineage>
        <taxon>Eukaryota</taxon>
        <taxon>Viridiplantae</taxon>
        <taxon>Streptophyta</taxon>
        <taxon>Embryophyta</taxon>
        <taxon>Tracheophyta</taxon>
        <taxon>Spermatophyta</taxon>
        <taxon>Magnoliopsida</taxon>
        <taxon>eudicotyledons</taxon>
        <taxon>Gunneridae</taxon>
        <taxon>Pentapetalae</taxon>
        <taxon>asterids</taxon>
        <taxon>lamiids</taxon>
        <taxon>Lamiales</taxon>
        <taxon>Scrophulariaceae</taxon>
        <taxon>Buddlejeae</taxon>
        <taxon>Buddleja</taxon>
    </lineage>
</organism>
<comment type="caution">
    <text evidence="4">The sequence shown here is derived from an EMBL/GenBank/DDBJ whole genome shotgun (WGS) entry which is preliminary data.</text>
</comment>
<keyword evidence="1" id="KW-0646">Protease inhibitor</keyword>
<protein>
    <recommendedName>
        <fullName evidence="3">Cystatin domain-containing protein</fullName>
    </recommendedName>
</protein>